<name>A0A1I6NZY8_9ACTN</name>
<dbReference type="EMBL" id="FPAB01000001">
    <property type="protein sequence ID" value="SFS33526.1"/>
    <property type="molecule type" value="Genomic_DNA"/>
</dbReference>
<feature type="compositionally biased region" description="Low complexity" evidence="1">
    <location>
        <begin position="72"/>
        <end position="84"/>
    </location>
</feature>
<sequence>MTTRWQKSTFSSGGGENCLELAAAPAPGGGRLGLVLLRESDRPETVLAATRARVAALLAAVAQQERFVLPVRPTRPLTRRTTGPAQPNRPLM</sequence>
<dbReference type="AlphaFoldDB" id="A0A1I6NZY8"/>
<proteinExistence type="predicted"/>
<dbReference type="RefSeq" id="WP_019431719.1">
    <property type="nucleotide sequence ID" value="NZ_CP054938.1"/>
</dbReference>
<reference evidence="4" key="1">
    <citation type="submission" date="2016-10" db="EMBL/GenBank/DDBJ databases">
        <authorList>
            <person name="Varghese N."/>
            <person name="Submissions S."/>
        </authorList>
    </citation>
    <scope>NUCLEOTIDE SEQUENCE [LARGE SCALE GENOMIC DNA]</scope>
    <source>
        <strain evidence="4">CGMCC 4.7047</strain>
    </source>
</reference>
<evidence type="ECO:0000313" key="3">
    <source>
        <dbReference type="EMBL" id="SFS33526.1"/>
    </source>
</evidence>
<dbReference type="InterPro" id="IPR007278">
    <property type="entry name" value="DUF397"/>
</dbReference>
<evidence type="ECO:0000256" key="1">
    <source>
        <dbReference type="SAM" id="MobiDB-lite"/>
    </source>
</evidence>
<protein>
    <recommendedName>
        <fullName evidence="2">DUF397 domain-containing protein</fullName>
    </recommendedName>
</protein>
<gene>
    <name evidence="3" type="ORF">SAMN05444716_101177</name>
</gene>
<feature type="region of interest" description="Disordered" evidence="1">
    <location>
        <begin position="72"/>
        <end position="92"/>
    </location>
</feature>
<feature type="domain" description="DUF397" evidence="2">
    <location>
        <begin position="4"/>
        <end position="61"/>
    </location>
</feature>
<keyword evidence="4" id="KW-1185">Reference proteome</keyword>
<evidence type="ECO:0000313" key="4">
    <source>
        <dbReference type="Proteomes" id="UP000198873"/>
    </source>
</evidence>
<evidence type="ECO:0000259" key="2">
    <source>
        <dbReference type="Pfam" id="PF04149"/>
    </source>
</evidence>
<dbReference type="STRING" id="1176198.SAMN05444716_101177"/>
<dbReference type="Proteomes" id="UP000198873">
    <property type="component" value="Unassembled WGS sequence"/>
</dbReference>
<dbReference type="Pfam" id="PF04149">
    <property type="entry name" value="DUF397"/>
    <property type="match status" value="1"/>
</dbReference>
<organism evidence="3 4">
    <name type="scientific">Streptomyces harbinensis</name>
    <dbReference type="NCBI Taxonomy" id="1176198"/>
    <lineage>
        <taxon>Bacteria</taxon>
        <taxon>Bacillati</taxon>
        <taxon>Actinomycetota</taxon>
        <taxon>Actinomycetes</taxon>
        <taxon>Kitasatosporales</taxon>
        <taxon>Streptomycetaceae</taxon>
        <taxon>Streptomyces</taxon>
    </lineage>
</organism>
<accession>A0A1I6NZY8</accession>